<dbReference type="Pfam" id="PF01751">
    <property type="entry name" value="Toprim"/>
    <property type="match status" value="1"/>
</dbReference>
<dbReference type="InterPro" id="IPR041423">
    <property type="entry name" value="GyrB_insert"/>
</dbReference>
<dbReference type="PANTHER" id="PTHR45866:SF1">
    <property type="entry name" value="DNA GYRASE SUBUNIT B, MITOCHONDRIAL"/>
    <property type="match status" value="1"/>
</dbReference>
<dbReference type="InterPro" id="IPR003594">
    <property type="entry name" value="HATPase_dom"/>
</dbReference>
<dbReference type="Pfam" id="PF18053">
    <property type="entry name" value="GyrB_insert"/>
    <property type="match status" value="1"/>
</dbReference>
<dbReference type="InterPro" id="IPR034160">
    <property type="entry name" value="TOPRIM_GyrB"/>
</dbReference>
<accession>A0A084T2D6</accession>
<protein>
    <recommendedName>
        <fullName evidence="11">DNA gyrase subunit B</fullName>
        <ecNumber evidence="11">5.6.2.2</ecNumber>
    </recommendedName>
</protein>
<keyword evidence="5 11" id="KW-0547">Nucleotide-binding</keyword>
<organism evidence="13 14">
    <name type="scientific">Archangium violaceum Cb vi76</name>
    <dbReference type="NCBI Taxonomy" id="1406225"/>
    <lineage>
        <taxon>Bacteria</taxon>
        <taxon>Pseudomonadati</taxon>
        <taxon>Myxococcota</taxon>
        <taxon>Myxococcia</taxon>
        <taxon>Myxococcales</taxon>
        <taxon>Cystobacterineae</taxon>
        <taxon>Archangiaceae</taxon>
        <taxon>Archangium</taxon>
    </lineage>
</organism>
<dbReference type="PROSITE" id="PS50880">
    <property type="entry name" value="TOPRIM"/>
    <property type="match status" value="1"/>
</dbReference>
<dbReference type="FunFam" id="3.40.50.670:FF:000007">
    <property type="entry name" value="DNA gyrase subunit B"/>
    <property type="match status" value="1"/>
</dbReference>
<comment type="caution">
    <text evidence="13">The sequence shown here is derived from an EMBL/GenBank/DDBJ whole genome shotgun (WGS) entry which is preliminary data.</text>
</comment>
<evidence type="ECO:0000256" key="6">
    <source>
        <dbReference type="ARBA" id="ARBA00022840"/>
    </source>
</evidence>
<keyword evidence="4 11" id="KW-0479">Metal-binding</keyword>
<dbReference type="InterPro" id="IPR013506">
    <property type="entry name" value="Topo_IIA_bsu_dom2"/>
</dbReference>
<dbReference type="EC" id="5.6.2.2" evidence="11"/>
<sequence>MENIPAPGAATTPPPADYDTGAITKLEGLEAVRKRPGMYIGDTMTYGLHKLVYEVVDNSVDEALAGHCTDIEVVIHVDGSLSVQDNGRGIPVGPHPDPKFKGKDTLEVVLTELHAGSKFGNGAYKVSGGLHGVGVTCVNFLSEWFKVRVQRSGKVYEQSYARGVSNGSPVAVGETDKRGTLIWFKPDTTVMETVDFNFDTLSQRMRELAFLNAGLRIIIRDMRIGKEHDFKFDGGIVSFVEYINKAKQSLNEKPIHFRTEKEGVSLEIALQWNDGYDERIFTFANNINTHEGGSHLSGFKAALTRTLNSYAEKSGQWKDLKETPTGEDAREGLAAVISVKLSNPQFEGQTKTKLGNSEVKGLVEQMVNDQLATFLEENPTVSKKIVAKIGDATRARIAARKARETVRRKGVLDGGSLPGKLADCQSRDPSESELYIVEGDSAGGSAKQGRDRRNQAILPLRGKILNVEKARFEKMLTSAEIVTLITALGTGIGREDYNPEKARYHRIILMTDADVDGSHIRTLLLTFFYRQMPELIQNGYLYIAQPPLYKVTRNKKDMYVKDERGLNDYLLRIAAEHSRVVTEGGELGGSELRGLLEKVITYEERLEKLAARRDARVVDALVQAGRVDAGLLSDEAALRVQVDTMVAYLKARMPDTLGRFEVSYPMDPEHHTHKLVVKTDINGGVRQTVFDHGFLSSPEYQELVGLRETFKALGKAPYRVKVGDGEVVALSVQEVLAAVRKDAQKGLGLQRYKGLGEMNPEQLWETTMNPVTRTLLQVRIEDAVESDEIFSLLMGEAVEPRREFIERNALDVQNLDI</sequence>
<evidence type="ECO:0000256" key="8">
    <source>
        <dbReference type="ARBA" id="ARBA00023029"/>
    </source>
</evidence>
<gene>
    <name evidence="11" type="primary">gyrB</name>
    <name evidence="13" type="ORF">Q664_00500</name>
</gene>
<dbReference type="GO" id="GO:0006265">
    <property type="term" value="P:DNA topological change"/>
    <property type="evidence" value="ECO:0007669"/>
    <property type="project" value="UniProtKB-UniRule"/>
</dbReference>
<dbReference type="NCBIfam" id="NF004189">
    <property type="entry name" value="PRK05644.1"/>
    <property type="match status" value="1"/>
</dbReference>
<evidence type="ECO:0000259" key="12">
    <source>
        <dbReference type="PROSITE" id="PS50880"/>
    </source>
</evidence>
<dbReference type="SUPFAM" id="SSF56719">
    <property type="entry name" value="Type II DNA topoisomerase"/>
    <property type="match status" value="1"/>
</dbReference>
<dbReference type="InterPro" id="IPR036890">
    <property type="entry name" value="HATPase_C_sf"/>
</dbReference>
<comment type="similarity">
    <text evidence="2 11">Belongs to the type II topoisomerase GyrB family.</text>
</comment>
<dbReference type="FunFam" id="3.30.565.10:FF:000002">
    <property type="entry name" value="DNA gyrase subunit B"/>
    <property type="match status" value="1"/>
</dbReference>
<dbReference type="SUPFAM" id="SSF55874">
    <property type="entry name" value="ATPase domain of HSP90 chaperone/DNA topoisomerase II/histidine kinase"/>
    <property type="match status" value="1"/>
</dbReference>
<comment type="miscellaneous">
    <text evidence="11">Few gyrases are as efficient as E.coli at forming negative supercoils. Not all organisms have 2 type II topoisomerases; in organisms with a single type II topoisomerase this enzyme also has to decatenate newly replicated chromosomes.</text>
</comment>
<dbReference type="CDD" id="cd16928">
    <property type="entry name" value="HATPase_GyrB-like"/>
    <property type="match status" value="1"/>
</dbReference>
<comment type="subunit">
    <text evidence="11">Heterotetramer, composed of two GyrA and two GyrB chains. In the heterotetramer, GyrA contains the active site tyrosine that forms a transient covalent intermediate with DNA, while GyrB binds cofactors and catalyzes ATP hydrolysis.</text>
</comment>
<evidence type="ECO:0000256" key="5">
    <source>
        <dbReference type="ARBA" id="ARBA00022741"/>
    </source>
</evidence>
<feature type="site" description="Interaction with DNA" evidence="11">
    <location>
        <position position="463"/>
    </location>
</feature>
<dbReference type="Gene3D" id="3.40.50.670">
    <property type="match status" value="2"/>
</dbReference>
<feature type="binding site" evidence="11">
    <location>
        <position position="438"/>
    </location>
    <ligand>
        <name>Mg(2+)</name>
        <dbReference type="ChEBI" id="CHEBI:18420"/>
        <label>1</label>
        <note>catalytic</note>
    </ligand>
</feature>
<comment type="function">
    <text evidence="11">A type II topoisomerase that negatively supercoils closed circular double-stranded (ds) DNA in an ATP-dependent manner to modulate DNA topology and maintain chromosomes in an underwound state. Negative supercoiling favors strand separation, and DNA replication, transcription, recombination and repair, all of which involve strand separation. Also able to catalyze the interconversion of other topological isomers of dsDNA rings, including catenanes and knotted rings. Type II topoisomerases break and join 2 DNA strands simultaneously in an ATP-dependent manner.</text>
</comment>
<dbReference type="InterPro" id="IPR013760">
    <property type="entry name" value="Topo_IIA-like_dom_sf"/>
</dbReference>
<comment type="subcellular location">
    <subcellularLocation>
        <location evidence="11">Cytoplasm</location>
    </subcellularLocation>
</comment>
<dbReference type="InterPro" id="IPR002288">
    <property type="entry name" value="DNA_gyrase_B_C"/>
</dbReference>
<keyword evidence="3 11" id="KW-0963">Cytoplasm</keyword>
<dbReference type="Gene3D" id="3.30.565.10">
    <property type="entry name" value="Histidine kinase-like ATPase, C-terminal domain"/>
    <property type="match status" value="1"/>
</dbReference>
<feature type="binding site" evidence="11">
    <location>
        <position position="512"/>
    </location>
    <ligand>
        <name>Mg(2+)</name>
        <dbReference type="ChEBI" id="CHEBI:18420"/>
        <label>2</label>
    </ligand>
</feature>
<evidence type="ECO:0000313" key="14">
    <source>
        <dbReference type="Proteomes" id="UP000028547"/>
    </source>
</evidence>
<evidence type="ECO:0000256" key="3">
    <source>
        <dbReference type="ARBA" id="ARBA00022490"/>
    </source>
</evidence>
<dbReference type="PRINTS" id="PR00418">
    <property type="entry name" value="TPI2FAMILY"/>
</dbReference>
<dbReference type="GO" id="GO:0005524">
    <property type="term" value="F:ATP binding"/>
    <property type="evidence" value="ECO:0007669"/>
    <property type="project" value="UniProtKB-UniRule"/>
</dbReference>
<proteinExistence type="inferred from homology"/>
<dbReference type="InterPro" id="IPR013759">
    <property type="entry name" value="Topo_IIA_B_C"/>
</dbReference>
<evidence type="ECO:0000256" key="2">
    <source>
        <dbReference type="ARBA" id="ARBA00010708"/>
    </source>
</evidence>
<dbReference type="GO" id="GO:0005694">
    <property type="term" value="C:chromosome"/>
    <property type="evidence" value="ECO:0007669"/>
    <property type="project" value="InterPro"/>
</dbReference>
<keyword evidence="8 11" id="KW-0799">Topoisomerase</keyword>
<dbReference type="GO" id="GO:0003918">
    <property type="term" value="F:DNA topoisomerase type II (double strand cut, ATP-hydrolyzing) activity"/>
    <property type="evidence" value="ECO:0007669"/>
    <property type="project" value="UniProtKB-UniRule"/>
</dbReference>
<dbReference type="InterPro" id="IPR006171">
    <property type="entry name" value="TOPRIM_dom"/>
</dbReference>
<dbReference type="GO" id="GO:0005737">
    <property type="term" value="C:cytoplasm"/>
    <property type="evidence" value="ECO:0007669"/>
    <property type="project" value="UniProtKB-SubCell"/>
</dbReference>
<feature type="binding site" evidence="11">
    <location>
        <position position="512"/>
    </location>
    <ligand>
        <name>Mg(2+)</name>
        <dbReference type="ChEBI" id="CHEBI:18420"/>
        <label>1</label>
        <note>catalytic</note>
    </ligand>
</feature>
<dbReference type="Proteomes" id="UP000028547">
    <property type="component" value="Unassembled WGS sequence"/>
</dbReference>
<dbReference type="InterPro" id="IPR018522">
    <property type="entry name" value="TopoIIA_CS"/>
</dbReference>
<dbReference type="FunFam" id="3.30.230.10:FF:000005">
    <property type="entry name" value="DNA gyrase subunit B"/>
    <property type="match status" value="1"/>
</dbReference>
<evidence type="ECO:0000313" key="13">
    <source>
        <dbReference type="EMBL" id="KFA94871.1"/>
    </source>
</evidence>
<dbReference type="Pfam" id="PF02518">
    <property type="entry name" value="HATPase_c"/>
    <property type="match status" value="1"/>
</dbReference>
<evidence type="ECO:0000256" key="4">
    <source>
        <dbReference type="ARBA" id="ARBA00022723"/>
    </source>
</evidence>
<comment type="catalytic activity">
    <reaction evidence="1 11">
        <text>ATP-dependent breakage, passage and rejoining of double-stranded DNA.</text>
        <dbReference type="EC" id="5.6.2.2"/>
    </reaction>
</comment>
<feature type="site" description="Interaction with DNA" evidence="11">
    <location>
        <position position="466"/>
    </location>
</feature>
<evidence type="ECO:0000256" key="1">
    <source>
        <dbReference type="ARBA" id="ARBA00000185"/>
    </source>
</evidence>
<dbReference type="InterPro" id="IPR000565">
    <property type="entry name" value="Topo_IIA_B"/>
</dbReference>
<feature type="binding site" evidence="11">
    <location>
        <position position="514"/>
    </location>
    <ligand>
        <name>Mg(2+)</name>
        <dbReference type="ChEBI" id="CHEBI:18420"/>
        <label>2</label>
    </ligand>
</feature>
<dbReference type="InterPro" id="IPR001241">
    <property type="entry name" value="Topo_IIA"/>
</dbReference>
<dbReference type="SMART" id="SM00387">
    <property type="entry name" value="HATPase_c"/>
    <property type="match status" value="1"/>
</dbReference>
<dbReference type="InterPro" id="IPR011557">
    <property type="entry name" value="GyrB"/>
</dbReference>
<dbReference type="EMBL" id="JPMI01000003">
    <property type="protein sequence ID" value="KFA94871.1"/>
    <property type="molecule type" value="Genomic_DNA"/>
</dbReference>
<dbReference type="Pfam" id="PF00204">
    <property type="entry name" value="DNA_gyraseB"/>
    <property type="match status" value="1"/>
</dbReference>
<evidence type="ECO:0000256" key="9">
    <source>
        <dbReference type="ARBA" id="ARBA00023125"/>
    </source>
</evidence>
<reference evidence="13 14" key="1">
    <citation type="submission" date="2014-07" db="EMBL/GenBank/DDBJ databases">
        <title>Draft Genome Sequence of Gephyronic Acid Producer, Cystobacter violaceus Strain Cb vi76.</title>
        <authorList>
            <person name="Stevens D.C."/>
            <person name="Young J."/>
            <person name="Carmichael R."/>
            <person name="Tan J."/>
            <person name="Taylor R.E."/>
        </authorList>
    </citation>
    <scope>NUCLEOTIDE SEQUENCE [LARGE SCALE GENOMIC DNA]</scope>
    <source>
        <strain evidence="13 14">Cb vi76</strain>
    </source>
</reference>
<dbReference type="Pfam" id="PF00986">
    <property type="entry name" value="DNA_gyraseB_C"/>
    <property type="match status" value="1"/>
</dbReference>
<dbReference type="RefSeq" id="WP_075207267.1">
    <property type="nucleotide sequence ID" value="NZ_JPMI01000003.1"/>
</dbReference>
<comment type="cofactor">
    <cofactor evidence="11">
        <name>Mg(2+)</name>
        <dbReference type="ChEBI" id="CHEBI:18420"/>
    </cofactor>
    <cofactor evidence="11">
        <name>Mn(2+)</name>
        <dbReference type="ChEBI" id="CHEBI:29035"/>
    </cofactor>
    <cofactor evidence="11">
        <name>Ca(2+)</name>
        <dbReference type="ChEBI" id="CHEBI:29108"/>
    </cofactor>
    <text evidence="11">Binds two Mg(2+) per subunit. The magnesium ions form salt bridges with both the protein and the DNA. Can also accept other divalent metal cations, such as Mn(2+) or Ca(2+).</text>
</comment>
<keyword evidence="10 11" id="KW-0413">Isomerase</keyword>
<dbReference type="PROSITE" id="PS00177">
    <property type="entry name" value="TOPOISOMERASE_II"/>
    <property type="match status" value="1"/>
</dbReference>
<dbReference type="SUPFAM" id="SSF54211">
    <property type="entry name" value="Ribosomal protein S5 domain 2-like"/>
    <property type="match status" value="1"/>
</dbReference>
<dbReference type="InterPro" id="IPR020568">
    <property type="entry name" value="Ribosomal_Su5_D2-typ_SF"/>
</dbReference>
<dbReference type="NCBIfam" id="NF011501">
    <property type="entry name" value="PRK14939.1"/>
    <property type="match status" value="1"/>
</dbReference>
<feature type="domain" description="Toprim" evidence="12">
    <location>
        <begin position="432"/>
        <end position="547"/>
    </location>
</feature>
<evidence type="ECO:0000256" key="11">
    <source>
        <dbReference type="HAMAP-Rule" id="MF_01898"/>
    </source>
</evidence>
<dbReference type="GO" id="GO:0003677">
    <property type="term" value="F:DNA binding"/>
    <property type="evidence" value="ECO:0007669"/>
    <property type="project" value="UniProtKB-KW"/>
</dbReference>
<name>A0A084T2D6_9BACT</name>
<dbReference type="PRINTS" id="PR01159">
    <property type="entry name" value="DNAGYRASEB"/>
</dbReference>
<dbReference type="GO" id="GO:0046872">
    <property type="term" value="F:metal ion binding"/>
    <property type="evidence" value="ECO:0007669"/>
    <property type="project" value="UniProtKB-KW"/>
</dbReference>
<evidence type="ECO:0000256" key="7">
    <source>
        <dbReference type="ARBA" id="ARBA00022842"/>
    </source>
</evidence>
<dbReference type="GO" id="GO:0006261">
    <property type="term" value="P:DNA-templated DNA replication"/>
    <property type="evidence" value="ECO:0007669"/>
    <property type="project" value="UniProtKB-UniRule"/>
</dbReference>
<dbReference type="PANTHER" id="PTHR45866">
    <property type="entry name" value="DNA GYRASE/TOPOISOMERASE SUBUNIT B"/>
    <property type="match status" value="1"/>
</dbReference>
<keyword evidence="6 11" id="KW-0067">ATP-binding</keyword>
<keyword evidence="9" id="KW-0238">DNA-binding</keyword>
<dbReference type="CDD" id="cd03366">
    <property type="entry name" value="TOPRIM_TopoIIA_GyrB"/>
    <property type="match status" value="1"/>
</dbReference>
<dbReference type="NCBIfam" id="TIGR01059">
    <property type="entry name" value="gyrB"/>
    <property type="match status" value="1"/>
</dbReference>
<dbReference type="InterPro" id="IPR014721">
    <property type="entry name" value="Ribsml_uS5_D2-typ_fold_subgr"/>
</dbReference>
<dbReference type="AlphaFoldDB" id="A0A084T2D6"/>
<keyword evidence="7 11" id="KW-0460">Magnesium</keyword>
<evidence type="ECO:0000256" key="10">
    <source>
        <dbReference type="ARBA" id="ARBA00023235"/>
    </source>
</evidence>
<dbReference type="HAMAP" id="MF_01898">
    <property type="entry name" value="GyrB"/>
    <property type="match status" value="1"/>
</dbReference>
<dbReference type="SMART" id="SM00433">
    <property type="entry name" value="TOP2c"/>
    <property type="match status" value="1"/>
</dbReference>
<dbReference type="Gene3D" id="3.30.230.10">
    <property type="match status" value="1"/>
</dbReference>
<dbReference type="CDD" id="cd00822">
    <property type="entry name" value="TopoII_Trans_DNA_gyrase"/>
    <property type="match status" value="1"/>
</dbReference>